<protein>
    <submittedName>
        <fullName evidence="1">Uncharacterized protein</fullName>
    </submittedName>
</protein>
<comment type="caution">
    <text evidence="1">The sequence shown here is derived from an EMBL/GenBank/DDBJ whole genome shotgun (WGS) entry which is preliminary data.</text>
</comment>
<evidence type="ECO:0000313" key="1">
    <source>
        <dbReference type="EMBL" id="EXJ59324.1"/>
    </source>
</evidence>
<reference evidence="1 2" key="1">
    <citation type="submission" date="2013-03" db="EMBL/GenBank/DDBJ databases">
        <title>The Genome Sequence of Cladophialophora psammophila CBS 110553.</title>
        <authorList>
            <consortium name="The Broad Institute Genomics Platform"/>
            <person name="Cuomo C."/>
            <person name="de Hoog S."/>
            <person name="Gorbushina A."/>
            <person name="Walker B."/>
            <person name="Young S.K."/>
            <person name="Zeng Q."/>
            <person name="Gargeya S."/>
            <person name="Fitzgerald M."/>
            <person name="Haas B."/>
            <person name="Abouelleil A."/>
            <person name="Allen A.W."/>
            <person name="Alvarado L."/>
            <person name="Arachchi H.M."/>
            <person name="Berlin A.M."/>
            <person name="Chapman S.B."/>
            <person name="Gainer-Dewar J."/>
            <person name="Goldberg J."/>
            <person name="Griggs A."/>
            <person name="Gujja S."/>
            <person name="Hansen M."/>
            <person name="Howarth C."/>
            <person name="Imamovic A."/>
            <person name="Ireland A."/>
            <person name="Larimer J."/>
            <person name="McCowan C."/>
            <person name="Murphy C."/>
            <person name="Pearson M."/>
            <person name="Poon T.W."/>
            <person name="Priest M."/>
            <person name="Roberts A."/>
            <person name="Saif S."/>
            <person name="Shea T."/>
            <person name="Sisk P."/>
            <person name="Sykes S."/>
            <person name="Wortman J."/>
            <person name="Nusbaum C."/>
            <person name="Birren B."/>
        </authorList>
    </citation>
    <scope>NUCLEOTIDE SEQUENCE [LARGE SCALE GENOMIC DNA]</scope>
    <source>
        <strain evidence="1 2">CBS 110553</strain>
    </source>
</reference>
<dbReference type="Proteomes" id="UP000019471">
    <property type="component" value="Unassembled WGS sequence"/>
</dbReference>
<dbReference type="EMBL" id="AMGX01000032">
    <property type="protein sequence ID" value="EXJ59324.1"/>
    <property type="molecule type" value="Genomic_DNA"/>
</dbReference>
<proteinExistence type="predicted"/>
<keyword evidence="2" id="KW-1185">Reference proteome</keyword>
<accession>W9WLH5</accession>
<evidence type="ECO:0000313" key="2">
    <source>
        <dbReference type="Proteomes" id="UP000019471"/>
    </source>
</evidence>
<dbReference type="STRING" id="1182543.W9WLH5"/>
<dbReference type="HOGENOM" id="CLU_2346519_0_0_1"/>
<dbReference type="GeneID" id="19196891"/>
<dbReference type="RefSeq" id="XP_007750964.1">
    <property type="nucleotide sequence ID" value="XM_007752774.1"/>
</dbReference>
<name>W9WLH5_9EURO</name>
<sequence length="97" mass="11018">MSAVAQFVEILQGSSALEEVGQKIHCELEAQRGLTAPKTFTKQVQNVIFHETPVAHEDGNRHLYFLYHPDIDWRGYFLDIVSRKPLSPKSPRCLGKP</sequence>
<dbReference type="AlphaFoldDB" id="W9WLH5"/>
<dbReference type="OrthoDB" id="3852249at2759"/>
<gene>
    <name evidence="1" type="ORF">A1O5_12205</name>
</gene>
<organism evidence="1 2">
    <name type="scientific">Cladophialophora psammophila CBS 110553</name>
    <dbReference type="NCBI Taxonomy" id="1182543"/>
    <lineage>
        <taxon>Eukaryota</taxon>
        <taxon>Fungi</taxon>
        <taxon>Dikarya</taxon>
        <taxon>Ascomycota</taxon>
        <taxon>Pezizomycotina</taxon>
        <taxon>Eurotiomycetes</taxon>
        <taxon>Chaetothyriomycetidae</taxon>
        <taxon>Chaetothyriales</taxon>
        <taxon>Herpotrichiellaceae</taxon>
        <taxon>Cladophialophora</taxon>
    </lineage>
</organism>